<dbReference type="SUPFAM" id="SSF54427">
    <property type="entry name" value="NTF2-like"/>
    <property type="match status" value="1"/>
</dbReference>
<dbReference type="Gene3D" id="3.10.450.50">
    <property type="match status" value="1"/>
</dbReference>
<dbReference type="EMBL" id="JASDDK010000002">
    <property type="protein sequence ID" value="MDN3492925.1"/>
    <property type="molecule type" value="Genomic_DNA"/>
</dbReference>
<feature type="domain" description="SnoaL-like" evidence="2">
    <location>
        <begin position="189"/>
        <end position="297"/>
    </location>
</feature>
<feature type="signal peptide" evidence="1">
    <location>
        <begin position="1"/>
        <end position="18"/>
    </location>
</feature>
<name>A0ABT7ZVA8_9FLAO</name>
<evidence type="ECO:0000313" key="4">
    <source>
        <dbReference type="Proteomes" id="UP001231197"/>
    </source>
</evidence>
<gene>
    <name evidence="3" type="ORF">QMA06_09340</name>
</gene>
<sequence>MKKMIIVTLMLCTFISYAQKENGTVYIEHPTIDVVEEFVKASIAGDKTKMASYLTEDFKAYNGTSNKTNDQGMDKEAFLNNQMVYFNQLDYYARETYPGSYADAIEYKKDNKDGEVWVQTWDVLKGMQKDTGVKINAAAHRLYTLTKNHEIKTIISYGNDNVLNEIGLSFTDRTNGKIYNHHDNINTIRKAMYAFENGDIDKCLSYYSDDATFYDINETFGESSTKAETKTNWQQFLNAYEIVSIDMIGYPDYLEYEMGEGREVLAWWNFHLIRKSDQKKLEVPFHLSNGFDAEGKIISEMEYYSQTLLTAK</sequence>
<evidence type="ECO:0000256" key="1">
    <source>
        <dbReference type="SAM" id="SignalP"/>
    </source>
</evidence>
<dbReference type="Pfam" id="PF12680">
    <property type="entry name" value="SnoaL_2"/>
    <property type="match status" value="1"/>
</dbReference>
<evidence type="ECO:0000313" key="3">
    <source>
        <dbReference type="EMBL" id="MDN3492925.1"/>
    </source>
</evidence>
<dbReference type="InterPro" id="IPR032710">
    <property type="entry name" value="NTF2-like_dom_sf"/>
</dbReference>
<keyword evidence="4" id="KW-1185">Reference proteome</keyword>
<dbReference type="Proteomes" id="UP001231197">
    <property type="component" value="Unassembled WGS sequence"/>
</dbReference>
<reference evidence="3 4" key="1">
    <citation type="journal article" date="2023" name="Int. J. Syst. Evol. Microbiol.">
        <title>Winogradskyella bathintestinalis sp. nov., isolated from the intestine of the deep-sea loosejaw dragonfish, Malacosteus niger.</title>
        <authorList>
            <person name="Uniacke-Lowe S."/>
            <person name="Johnson C.N."/>
            <person name="Stanton C."/>
            <person name="Hill C."/>
            <person name="Ross P."/>
        </authorList>
    </citation>
    <scope>NUCLEOTIDE SEQUENCE [LARGE SCALE GENOMIC DNA]</scope>
    <source>
        <strain evidence="3 4">APC 3343</strain>
    </source>
</reference>
<organism evidence="3 4">
    <name type="scientific">Winogradskyella bathintestinalis</name>
    <dbReference type="NCBI Taxonomy" id="3035208"/>
    <lineage>
        <taxon>Bacteria</taxon>
        <taxon>Pseudomonadati</taxon>
        <taxon>Bacteroidota</taxon>
        <taxon>Flavobacteriia</taxon>
        <taxon>Flavobacteriales</taxon>
        <taxon>Flavobacteriaceae</taxon>
        <taxon>Winogradskyella</taxon>
    </lineage>
</organism>
<accession>A0ABT7ZVA8</accession>
<evidence type="ECO:0000259" key="2">
    <source>
        <dbReference type="Pfam" id="PF12680"/>
    </source>
</evidence>
<feature type="chain" id="PRO_5047217406" evidence="1">
    <location>
        <begin position="19"/>
        <end position="312"/>
    </location>
</feature>
<comment type="caution">
    <text evidence="3">The sequence shown here is derived from an EMBL/GenBank/DDBJ whole genome shotgun (WGS) entry which is preliminary data.</text>
</comment>
<protein>
    <submittedName>
        <fullName evidence="3">Nuclear transport factor 2 family protein</fullName>
    </submittedName>
</protein>
<dbReference type="InterPro" id="IPR037401">
    <property type="entry name" value="SnoaL-like"/>
</dbReference>
<keyword evidence="1" id="KW-0732">Signal</keyword>
<proteinExistence type="predicted"/>
<dbReference type="RefSeq" id="WP_290206573.1">
    <property type="nucleotide sequence ID" value="NZ_JASDDK010000002.1"/>
</dbReference>